<dbReference type="Pfam" id="PF01063">
    <property type="entry name" value="Aminotran_4"/>
    <property type="match status" value="1"/>
</dbReference>
<comment type="caution">
    <text evidence="1">The sequence shown here is derived from an EMBL/GenBank/DDBJ whole genome shotgun (WGS) entry which is preliminary data.</text>
</comment>
<dbReference type="InterPro" id="IPR036038">
    <property type="entry name" value="Aminotransferase-like"/>
</dbReference>
<dbReference type="GO" id="GO:0008483">
    <property type="term" value="F:transaminase activity"/>
    <property type="evidence" value="ECO:0007669"/>
    <property type="project" value="UniProtKB-KW"/>
</dbReference>
<reference evidence="1 2" key="1">
    <citation type="submission" date="2012-05" db="EMBL/GenBank/DDBJ databases">
        <title>Genome sequence of Nitritalea halalkaliphila LW7.</title>
        <authorList>
            <person name="Jangir P.K."/>
            <person name="Singh A."/>
            <person name="Shivaji S."/>
            <person name="Sharma R."/>
        </authorList>
    </citation>
    <scope>NUCLEOTIDE SEQUENCE [LARGE SCALE GENOMIC DNA]</scope>
    <source>
        <strain evidence="1 2">LW7</strain>
    </source>
</reference>
<accession>I5C4E0</accession>
<keyword evidence="2" id="KW-1185">Reference proteome</keyword>
<dbReference type="Proteomes" id="UP000005551">
    <property type="component" value="Unassembled WGS sequence"/>
</dbReference>
<sequence>MKPYCFALDRIAPVEEARIHASDIAVIRGYGIFDFLRTQEYCPLFLSDYLDRFIASAQHTRLPLAYTKDELRDIIYTLIAKNDLREGGIRLVLTGGRSENHFAPGQSSALYF</sequence>
<keyword evidence="1" id="KW-0808">Transferase</keyword>
<dbReference type="InterPro" id="IPR043131">
    <property type="entry name" value="BCAT-like_N"/>
</dbReference>
<protein>
    <submittedName>
        <fullName evidence="1">Class IV aminotransferase</fullName>
    </submittedName>
</protein>
<dbReference type="Gene3D" id="3.30.470.10">
    <property type="match status" value="1"/>
</dbReference>
<dbReference type="EMBL" id="AJYA01000019">
    <property type="protein sequence ID" value="EIM76692.1"/>
    <property type="molecule type" value="Genomic_DNA"/>
</dbReference>
<organism evidence="1 2">
    <name type="scientific">Nitritalea halalkaliphila LW7</name>
    <dbReference type="NCBI Taxonomy" id="1189621"/>
    <lineage>
        <taxon>Bacteria</taxon>
        <taxon>Pseudomonadati</taxon>
        <taxon>Bacteroidota</taxon>
        <taxon>Cytophagia</taxon>
        <taxon>Cytophagales</taxon>
        <taxon>Cyclobacteriaceae</taxon>
        <taxon>Nitritalea</taxon>
    </lineage>
</organism>
<dbReference type="InterPro" id="IPR001544">
    <property type="entry name" value="Aminotrans_IV"/>
</dbReference>
<gene>
    <name evidence="1" type="ORF">A3SI_09593</name>
</gene>
<evidence type="ECO:0000313" key="2">
    <source>
        <dbReference type="Proteomes" id="UP000005551"/>
    </source>
</evidence>
<evidence type="ECO:0000313" key="1">
    <source>
        <dbReference type="EMBL" id="EIM76692.1"/>
    </source>
</evidence>
<dbReference type="STRING" id="1189621.A3SI_09593"/>
<keyword evidence="1" id="KW-0032">Aminotransferase</keyword>
<proteinExistence type="predicted"/>
<name>I5C4E0_9BACT</name>
<dbReference type="SUPFAM" id="SSF56752">
    <property type="entry name" value="D-aminoacid aminotransferase-like PLP-dependent enzymes"/>
    <property type="match status" value="1"/>
</dbReference>
<dbReference type="AlphaFoldDB" id="I5C4E0"/>